<proteinExistence type="predicted"/>
<name>A0A1T4KWZ6_PORCN</name>
<dbReference type="InterPro" id="IPR011990">
    <property type="entry name" value="TPR-like_helical_dom_sf"/>
</dbReference>
<dbReference type="AlphaFoldDB" id="A0A1T4KWZ6"/>
<dbReference type="SUPFAM" id="SSF48452">
    <property type="entry name" value="TPR-like"/>
    <property type="match status" value="1"/>
</dbReference>
<accession>A0A1T4KWZ6</accession>
<dbReference type="Gene3D" id="1.25.40.10">
    <property type="entry name" value="Tetratricopeptide repeat domain"/>
    <property type="match status" value="1"/>
</dbReference>
<evidence type="ECO:0008006" key="4">
    <source>
        <dbReference type="Google" id="ProtNLM"/>
    </source>
</evidence>
<reference evidence="2 3" key="1">
    <citation type="submission" date="2017-02" db="EMBL/GenBank/DDBJ databases">
        <authorList>
            <person name="Peterson S.W."/>
        </authorList>
    </citation>
    <scope>NUCLEOTIDE SEQUENCE [LARGE SCALE GENOMIC DNA]</scope>
    <source>
        <strain evidence="2 3">ATCC 700135</strain>
    </source>
</reference>
<keyword evidence="1" id="KW-0732">Signal</keyword>
<evidence type="ECO:0000313" key="2">
    <source>
        <dbReference type="EMBL" id="SJZ46873.1"/>
    </source>
</evidence>
<dbReference type="Proteomes" id="UP000189956">
    <property type="component" value="Unassembled WGS sequence"/>
</dbReference>
<gene>
    <name evidence="2" type="ORF">SAMN02745205_00888</name>
</gene>
<organism evidence="2 3">
    <name type="scientific">Porphyromonas cangingivalis</name>
    <dbReference type="NCBI Taxonomy" id="36874"/>
    <lineage>
        <taxon>Bacteria</taxon>
        <taxon>Pseudomonadati</taxon>
        <taxon>Bacteroidota</taxon>
        <taxon>Bacteroidia</taxon>
        <taxon>Bacteroidales</taxon>
        <taxon>Porphyromonadaceae</taxon>
        <taxon>Porphyromonas</taxon>
    </lineage>
</organism>
<dbReference type="EMBL" id="FUWL01000006">
    <property type="protein sequence ID" value="SJZ46873.1"/>
    <property type="molecule type" value="Genomic_DNA"/>
</dbReference>
<feature type="signal peptide" evidence="1">
    <location>
        <begin position="1"/>
        <end position="21"/>
    </location>
</feature>
<evidence type="ECO:0000313" key="3">
    <source>
        <dbReference type="Proteomes" id="UP000189956"/>
    </source>
</evidence>
<feature type="chain" id="PRO_5012097471" description="Tetratricopeptide repeat-containing protein" evidence="1">
    <location>
        <begin position="22"/>
        <end position="247"/>
    </location>
</feature>
<sequence length="247" mass="28399">MKSLFSLLLMYLVALPLSLRASDQDSIYKAYVSGDMGLWRRIIDKMHDTKDKTSTQELDLLNFEYGYIGWCLGAGKNALAKAYMKRMEERMNRLAQQQIEPALLYAYMSAHWGFQVGLNKLKAPFLGQKSIAAARKSVELDPDNPLGHIQLGNIDFFRPPLFGGSKQEALRHYLAAERLLLSTLKAEGRAKDWNLLSLQIQIATTFESIDDIKRADEYYKKILTSAPDFKWVRDELYPKFKQKHNLK</sequence>
<protein>
    <recommendedName>
        <fullName evidence="4">Tetratricopeptide repeat-containing protein</fullName>
    </recommendedName>
</protein>
<evidence type="ECO:0000256" key="1">
    <source>
        <dbReference type="SAM" id="SignalP"/>
    </source>
</evidence>
<dbReference type="RefSeq" id="WP_126464388.1">
    <property type="nucleotide sequence ID" value="NZ_CALTZT010000055.1"/>
</dbReference>